<organism evidence="1 3">
    <name type="scientific">Neodiprion lecontei</name>
    <name type="common">Redheaded pine sawfly</name>
    <dbReference type="NCBI Taxonomy" id="441921"/>
    <lineage>
        <taxon>Eukaryota</taxon>
        <taxon>Metazoa</taxon>
        <taxon>Ecdysozoa</taxon>
        <taxon>Arthropoda</taxon>
        <taxon>Hexapoda</taxon>
        <taxon>Insecta</taxon>
        <taxon>Pterygota</taxon>
        <taxon>Neoptera</taxon>
        <taxon>Endopterygota</taxon>
        <taxon>Hymenoptera</taxon>
        <taxon>Tenthredinoidea</taxon>
        <taxon>Diprionidae</taxon>
        <taxon>Diprioninae</taxon>
        <taxon>Neodiprion</taxon>
    </lineage>
</organism>
<dbReference type="SUPFAM" id="SSF53649">
    <property type="entry name" value="Alkaline phosphatase-like"/>
    <property type="match status" value="1"/>
</dbReference>
<reference evidence="2 3" key="1">
    <citation type="submission" date="2025-05" db="UniProtKB">
        <authorList>
            <consortium name="RefSeq"/>
        </authorList>
    </citation>
    <scope>IDENTIFICATION</scope>
    <source>
        <tissue evidence="2 3">Thorax and Abdomen</tissue>
    </source>
</reference>
<protein>
    <submittedName>
        <fullName evidence="2 3">Uncharacterized protein LOC107219685</fullName>
    </submittedName>
</protein>
<dbReference type="InterPro" id="IPR017850">
    <property type="entry name" value="Alkaline_phosphatase_core_sf"/>
</dbReference>
<gene>
    <name evidence="2 3 4 5 6 7 8" type="primary">LOC107219685</name>
</gene>
<dbReference type="RefSeq" id="XP_046586291.1">
    <property type="nucleotide sequence ID" value="XM_046730335.1"/>
</dbReference>
<dbReference type="RefSeq" id="XP_046586290.1">
    <property type="nucleotide sequence ID" value="XM_046730334.1"/>
</dbReference>
<dbReference type="InterPro" id="IPR004245">
    <property type="entry name" value="DUF229"/>
</dbReference>
<dbReference type="PANTHER" id="PTHR10974:SF9">
    <property type="entry name" value="DUF229 DOMAIN CONTAINING PROTEIN-RELATED"/>
    <property type="match status" value="1"/>
</dbReference>
<evidence type="ECO:0000313" key="7">
    <source>
        <dbReference type="RefSeq" id="XP_046586291.1"/>
    </source>
</evidence>
<accession>A0A6J0BF72</accession>
<dbReference type="RefSeq" id="XP_015513482.2">
    <property type="nucleotide sequence ID" value="XM_015657996.2"/>
</dbReference>
<evidence type="ECO:0000313" key="1">
    <source>
        <dbReference type="Proteomes" id="UP000829291"/>
    </source>
</evidence>
<dbReference type="CDD" id="cd16021">
    <property type="entry name" value="ALP_like"/>
    <property type="match status" value="1"/>
</dbReference>
<dbReference type="Proteomes" id="UP000829291">
    <property type="component" value="Chromosome 2"/>
</dbReference>
<keyword evidence="1" id="KW-1185">Reference proteome</keyword>
<evidence type="ECO:0000313" key="6">
    <source>
        <dbReference type="RefSeq" id="XP_046586290.1"/>
    </source>
</evidence>
<sequence>MFCGPRFWYLAQCICRRPAFSAILILSTLFAAQYLISDSFVYLNRYQDVPYISSNISEGKGRGFLVSNSKCQIPERDPLDPWIRQFVTKEKFEPCTKTALLTRIVKMRNGELALRVNLNLAKNYVDLSCCWAPIHRPKPSETPDRNIDSEISLGSCTEFNDETIIPAKVEVILVKCKAKEMRPRTKKNTRTVYENVHPLLRPEKVSEKLSQRKRSNGTRKLSVLLLGIDNVARWNLERSMPITSRHLKDTGWIELQGYNKVGENTFPNLMAMLTGMNNSQAMKVCKPTESFGLDNCPMIWYSFKNTSYVTAYGEDTAEISTFHYNKAGFVNPPTDFYLRPYIIAAEKYLPLKRHLDNNYYCTGPDLSGIRVFNYALDFAKTFIGVPYFGFFWTNSMSHDNINGVSAVDNKIREILQRLDYEGVLNDSMVIFLSDHGTRYGLFRETIHGWYEDKLPFNYVWLPEWFKVDNADALEALRANGRTLTSPFDLYETLRDILARAGGEADPSSGCPHCQSLFSQTKKERGCEDVGVSRLWCACTMFGNNGVSNELAHETANKIVSYIDSNVQRYRNSGGKRICYKLRLKKILRVTEMLESVSSNGTFGYRQFLYHLQVTPGDGKFEAVIRYDEDGSLTIVDNEVTRINSYASTAGCLHAGPKQFCYCD</sequence>
<dbReference type="Pfam" id="PF02995">
    <property type="entry name" value="DUF229"/>
    <property type="match status" value="1"/>
</dbReference>
<dbReference type="PANTHER" id="PTHR10974">
    <property type="entry name" value="FI08016P-RELATED"/>
    <property type="match status" value="1"/>
</dbReference>
<proteinExistence type="predicted"/>
<evidence type="ECO:0000313" key="4">
    <source>
        <dbReference type="RefSeq" id="XP_015513481.2"/>
    </source>
</evidence>
<dbReference type="OrthoDB" id="413313at2759"/>
<dbReference type="AlphaFoldDB" id="A0A6J0BF72"/>
<evidence type="ECO:0000313" key="2">
    <source>
        <dbReference type="RefSeq" id="XP_015513479.2"/>
    </source>
</evidence>
<dbReference type="GeneID" id="107219685"/>
<dbReference type="KEGG" id="nlo:107219685"/>
<dbReference type="RefSeq" id="XP_015513479.2">
    <property type="nucleotide sequence ID" value="XM_015657993.2"/>
</dbReference>
<dbReference type="RefSeq" id="XP_015513480.2">
    <property type="nucleotide sequence ID" value="XM_015657994.2"/>
</dbReference>
<dbReference type="RefSeq" id="XP_046586292.1">
    <property type="nucleotide sequence ID" value="XM_046730336.1"/>
</dbReference>
<dbReference type="GO" id="GO:0005615">
    <property type="term" value="C:extracellular space"/>
    <property type="evidence" value="ECO:0007669"/>
    <property type="project" value="TreeGrafter"/>
</dbReference>
<dbReference type="Gene3D" id="3.40.720.10">
    <property type="entry name" value="Alkaline Phosphatase, subunit A"/>
    <property type="match status" value="1"/>
</dbReference>
<name>A0A6J0BF72_NEOLC</name>
<dbReference type="RefSeq" id="XP_015513481.2">
    <property type="nucleotide sequence ID" value="XM_015657995.2"/>
</dbReference>
<evidence type="ECO:0000313" key="8">
    <source>
        <dbReference type="RefSeq" id="XP_046586292.1"/>
    </source>
</evidence>
<evidence type="ECO:0000313" key="5">
    <source>
        <dbReference type="RefSeq" id="XP_015513482.2"/>
    </source>
</evidence>
<evidence type="ECO:0000313" key="3">
    <source>
        <dbReference type="RefSeq" id="XP_015513480.2"/>
    </source>
</evidence>